<keyword evidence="3" id="KW-1185">Reference proteome</keyword>
<sequence>MRVAVRSQSRRAKRPADCFNEPSDSRCPADGGERFRPRLSSILRPRARPEHCGR</sequence>
<evidence type="ECO:0000256" key="1">
    <source>
        <dbReference type="SAM" id="MobiDB-lite"/>
    </source>
</evidence>
<protein>
    <submittedName>
        <fullName evidence="2">Uncharacterized protein</fullName>
    </submittedName>
</protein>
<name>A0A852RE58_9ACTN</name>
<reference evidence="2 3" key="1">
    <citation type="submission" date="2020-07" db="EMBL/GenBank/DDBJ databases">
        <title>Sequencing the genomes of 1000 actinobacteria strains.</title>
        <authorList>
            <person name="Klenk H.-P."/>
        </authorList>
    </citation>
    <scope>NUCLEOTIDE SEQUENCE [LARGE SCALE GENOMIC DNA]</scope>
    <source>
        <strain evidence="2 3">DSM 19082</strain>
    </source>
</reference>
<feature type="region of interest" description="Disordered" evidence="1">
    <location>
        <begin position="1"/>
        <end position="54"/>
    </location>
</feature>
<evidence type="ECO:0000313" key="3">
    <source>
        <dbReference type="Proteomes" id="UP000582231"/>
    </source>
</evidence>
<comment type="caution">
    <text evidence="2">The sequence shown here is derived from an EMBL/GenBank/DDBJ whole genome shotgun (WGS) entry which is preliminary data.</text>
</comment>
<accession>A0A852RE58</accession>
<proteinExistence type="predicted"/>
<dbReference type="AlphaFoldDB" id="A0A852RE58"/>
<evidence type="ECO:0000313" key="2">
    <source>
        <dbReference type="EMBL" id="NYD33313.1"/>
    </source>
</evidence>
<dbReference type="EMBL" id="JACCBF010000001">
    <property type="protein sequence ID" value="NYD33313.1"/>
    <property type="molecule type" value="Genomic_DNA"/>
</dbReference>
<gene>
    <name evidence="2" type="ORF">BJ958_004859</name>
</gene>
<organism evidence="2 3">
    <name type="scientific">Nocardioides kongjuensis</name>
    <dbReference type="NCBI Taxonomy" id="349522"/>
    <lineage>
        <taxon>Bacteria</taxon>
        <taxon>Bacillati</taxon>
        <taxon>Actinomycetota</taxon>
        <taxon>Actinomycetes</taxon>
        <taxon>Propionibacteriales</taxon>
        <taxon>Nocardioidaceae</taxon>
        <taxon>Nocardioides</taxon>
    </lineage>
</organism>
<dbReference type="Proteomes" id="UP000582231">
    <property type="component" value="Unassembled WGS sequence"/>
</dbReference>